<dbReference type="Pfam" id="PF02518">
    <property type="entry name" value="HATPase_c"/>
    <property type="match status" value="1"/>
</dbReference>
<dbReference type="Pfam" id="PF00512">
    <property type="entry name" value="HisKA"/>
    <property type="match status" value="1"/>
</dbReference>
<dbReference type="Pfam" id="PF09984">
    <property type="entry name" value="sCache_4"/>
    <property type="match status" value="1"/>
</dbReference>
<evidence type="ECO:0000256" key="14">
    <source>
        <dbReference type="ARBA" id="ARBA00023136"/>
    </source>
</evidence>
<dbReference type="InterPro" id="IPR003661">
    <property type="entry name" value="HisK_dim/P_dom"/>
</dbReference>
<dbReference type="FunFam" id="3.30.565.10:FF:000010">
    <property type="entry name" value="Sensor histidine kinase RcsC"/>
    <property type="match status" value="1"/>
</dbReference>
<feature type="domain" description="Response regulatory" evidence="21">
    <location>
        <begin position="669"/>
        <end position="785"/>
    </location>
</feature>
<dbReference type="PANTHER" id="PTHR45339:SF1">
    <property type="entry name" value="HYBRID SIGNAL TRANSDUCTION HISTIDINE KINASE J"/>
    <property type="match status" value="1"/>
</dbReference>
<dbReference type="Gene3D" id="6.10.340.10">
    <property type="match status" value="1"/>
</dbReference>
<evidence type="ECO:0000256" key="12">
    <source>
        <dbReference type="ARBA" id="ARBA00022989"/>
    </source>
</evidence>
<dbReference type="EC" id="2.7.13.3" evidence="3"/>
<keyword evidence="4" id="KW-1003">Cell membrane</keyword>
<dbReference type="InterPro" id="IPR036890">
    <property type="entry name" value="HATPase_C_sf"/>
</dbReference>
<dbReference type="FunFam" id="1.10.287.130:FF:000003">
    <property type="entry name" value="Histidine kinase"/>
    <property type="match status" value="1"/>
</dbReference>
<evidence type="ECO:0000259" key="20">
    <source>
        <dbReference type="PROSITE" id="PS50109"/>
    </source>
</evidence>
<dbReference type="EMBL" id="CP068146">
    <property type="protein sequence ID" value="QQU47966.1"/>
    <property type="molecule type" value="Genomic_DNA"/>
</dbReference>
<dbReference type="InterPro" id="IPR019247">
    <property type="entry name" value="Histidine_kinase_BarA_N"/>
</dbReference>
<evidence type="ECO:0000256" key="11">
    <source>
        <dbReference type="ARBA" id="ARBA00022840"/>
    </source>
</evidence>
<evidence type="ECO:0000256" key="16">
    <source>
        <dbReference type="PROSITE-ProRule" id="PRU00169"/>
    </source>
</evidence>
<dbReference type="CDD" id="cd00082">
    <property type="entry name" value="HisKA"/>
    <property type="match status" value="1"/>
</dbReference>
<dbReference type="CDD" id="cd06225">
    <property type="entry name" value="HAMP"/>
    <property type="match status" value="1"/>
</dbReference>
<evidence type="ECO:0000256" key="18">
    <source>
        <dbReference type="SAM" id="MobiDB-lite"/>
    </source>
</evidence>
<organism evidence="24 25">
    <name type="scientific">Yersinia enterocolitica</name>
    <dbReference type="NCBI Taxonomy" id="630"/>
    <lineage>
        <taxon>Bacteria</taxon>
        <taxon>Pseudomonadati</taxon>
        <taxon>Pseudomonadota</taxon>
        <taxon>Gammaproteobacteria</taxon>
        <taxon>Enterobacterales</taxon>
        <taxon>Yersiniaceae</taxon>
        <taxon>Yersinia</taxon>
    </lineage>
</organism>
<dbReference type="SMART" id="SM00388">
    <property type="entry name" value="HisKA"/>
    <property type="match status" value="1"/>
</dbReference>
<dbReference type="Gene3D" id="3.30.565.10">
    <property type="entry name" value="Histidine kinase-like ATPase, C-terminal domain"/>
    <property type="match status" value="1"/>
</dbReference>
<comment type="catalytic activity">
    <reaction evidence="1">
        <text>ATP + protein L-histidine = ADP + protein N-phospho-L-histidine.</text>
        <dbReference type="EC" id="2.7.13.3"/>
    </reaction>
</comment>
<dbReference type="InterPro" id="IPR003594">
    <property type="entry name" value="HATPase_dom"/>
</dbReference>
<dbReference type="Gene3D" id="3.40.50.2300">
    <property type="match status" value="1"/>
</dbReference>
<dbReference type="Pfam" id="PF00072">
    <property type="entry name" value="Response_reg"/>
    <property type="match status" value="1"/>
</dbReference>
<dbReference type="PROSITE" id="PS50110">
    <property type="entry name" value="RESPONSE_REGULATORY"/>
    <property type="match status" value="1"/>
</dbReference>
<dbReference type="InterPro" id="IPR004358">
    <property type="entry name" value="Sig_transdc_His_kin-like_C"/>
</dbReference>
<evidence type="ECO:0000256" key="17">
    <source>
        <dbReference type="SAM" id="Coils"/>
    </source>
</evidence>
<proteinExistence type="predicted"/>
<feature type="domain" description="HAMP" evidence="22">
    <location>
        <begin position="199"/>
        <end position="251"/>
    </location>
</feature>
<evidence type="ECO:0000259" key="23">
    <source>
        <dbReference type="PROSITE" id="PS50894"/>
    </source>
</evidence>
<evidence type="ECO:0000256" key="15">
    <source>
        <dbReference type="PROSITE-ProRule" id="PRU00110"/>
    </source>
</evidence>
<name>A0A7T9XVL9_YEREN</name>
<feature type="modified residue" description="Phosphohistidine" evidence="15">
    <location>
        <position position="895"/>
    </location>
</feature>
<keyword evidence="7 24" id="KW-0808">Transferase</keyword>
<dbReference type="RefSeq" id="WP_050124109.1">
    <property type="nucleotide sequence ID" value="NZ_CGHW01000002.1"/>
</dbReference>
<feature type="compositionally biased region" description="Low complexity" evidence="18">
    <location>
        <begin position="807"/>
        <end position="823"/>
    </location>
</feature>
<protein>
    <recommendedName>
        <fullName evidence="3">histidine kinase</fullName>
        <ecNumber evidence="3">2.7.13.3</ecNumber>
    </recommendedName>
</protein>
<dbReference type="CDD" id="cd00088">
    <property type="entry name" value="HPT"/>
    <property type="match status" value="1"/>
</dbReference>
<dbReference type="PROSITE" id="PS50109">
    <property type="entry name" value="HIS_KIN"/>
    <property type="match status" value="1"/>
</dbReference>
<feature type="domain" description="HPt" evidence="23">
    <location>
        <begin position="856"/>
        <end position="954"/>
    </location>
</feature>
<dbReference type="SUPFAM" id="SSF47226">
    <property type="entry name" value="Histidine-containing phosphotransfer domain, HPT domain"/>
    <property type="match status" value="1"/>
</dbReference>
<dbReference type="Gene3D" id="1.20.120.160">
    <property type="entry name" value="HPT domain"/>
    <property type="match status" value="1"/>
</dbReference>
<dbReference type="SUPFAM" id="SSF47384">
    <property type="entry name" value="Homodimeric domain of signal transducing histidine kinase"/>
    <property type="match status" value="1"/>
</dbReference>
<dbReference type="PROSITE" id="PS50894">
    <property type="entry name" value="HPT"/>
    <property type="match status" value="1"/>
</dbReference>
<keyword evidence="5" id="KW-0997">Cell inner membrane</keyword>
<sequence>MTKYSLRARMMILILAPTLLLGLLLSTTFMVNRYNELQKQLVNAGTNIIEPLAVASEYGMTFRNRDTVRQLINLLHRRHSNIVRSISVFDADNNIFVTSNYNYNSSQLRLPKDDAIPSSLMLSYRGDSLILRMPIVSESNLSSDRSSDSDITNRPLGYIAMDLDLQSVRLQQYKEIFISTLLLLFCMCVAILFAYRLMRDVTGPIRNMVNAVDRIRRGQLDSRVEGHMLGELNILKNGINSMAMSLAAYHEEMQQNIDQATSDLRETLEQMEIQNVELGLAKKRAQEAARIKSEFLANMSHELRTPLNGVIGFTRQTLKTSLTPTQTDYLQTIQRSANNLLCIINDVLDFSKLEAEKLILEHIPFSLRGALDEVIILLAHTAHEKGLELTLHVNKDVPEQVIGDAMRLQQIVTNLLGNAIKFTEQGNIDILVAVRAIASQQVTLVVEIHDTGIGISESQQAQLFQAFRQADASISRRHGGTGLGLVITERLVKEMGGDISFHSQVERGSTFRFHLTLDLNEAIPSRRPDMSHLEGKTLAYIERNAAAARATLDILSITPLQVTHSLTLAQLPIQHYDFLLVGVPIPYRNNMAVHQDKLIAAMKISEQVILALPSQSQVEAEQLKQIGAKACLVKPISANRLIPLLSYEKAHSELPVVEQAHKQPKLPFKVMAVDDNPANLKLMGTLLEEQVEETVLCDSGAKAIAYARENTLDIILMDIQMPEIDGIRASEVIHQMSHHQDTPIIAVTAHTVRGQQEQLLKLGMADYLAKPIDEARLIQALSRYLPDGASQLHDEQPHALQHSHVLQQPHALQQSHSLQQQGEGESESETHIPSVPQSECKESIDWPLAVKQAANKEALAKDLLTMLLEFTPQVIQRVQAILAGSHDDDILNLIHKFHGSCACSGVPRLRQLCMTIEQQLRQQTDVQDLQPEWLELLDEIDNVRFAARNYLGAA</sequence>
<gene>
    <name evidence="24" type="primary">barA</name>
    <name evidence="24" type="ORF">I6I39_04285</name>
</gene>
<keyword evidence="8 19" id="KW-0812">Transmembrane</keyword>
<evidence type="ECO:0000256" key="8">
    <source>
        <dbReference type="ARBA" id="ARBA00022692"/>
    </source>
</evidence>
<dbReference type="SMART" id="SM00073">
    <property type="entry name" value="HPT"/>
    <property type="match status" value="1"/>
</dbReference>
<dbReference type="InterPro" id="IPR036641">
    <property type="entry name" value="HPT_dom_sf"/>
</dbReference>
<evidence type="ECO:0000256" key="5">
    <source>
        <dbReference type="ARBA" id="ARBA00022519"/>
    </source>
</evidence>
<dbReference type="SMART" id="SM00387">
    <property type="entry name" value="HATPase_c"/>
    <property type="match status" value="1"/>
</dbReference>
<dbReference type="PANTHER" id="PTHR45339">
    <property type="entry name" value="HYBRID SIGNAL TRANSDUCTION HISTIDINE KINASE J"/>
    <property type="match status" value="1"/>
</dbReference>
<dbReference type="InterPro" id="IPR011006">
    <property type="entry name" value="CheY-like_superfamily"/>
</dbReference>
<keyword evidence="10 24" id="KW-0418">Kinase</keyword>
<evidence type="ECO:0000256" key="10">
    <source>
        <dbReference type="ARBA" id="ARBA00022777"/>
    </source>
</evidence>
<dbReference type="NCBIfam" id="NF008318">
    <property type="entry name" value="PRK11107.1"/>
    <property type="match status" value="1"/>
</dbReference>
<dbReference type="PRINTS" id="PR00344">
    <property type="entry name" value="BCTRLSENSOR"/>
</dbReference>
<keyword evidence="12 19" id="KW-1133">Transmembrane helix</keyword>
<keyword evidence="14 19" id="KW-0472">Membrane</keyword>
<dbReference type="InterPro" id="IPR036097">
    <property type="entry name" value="HisK_dim/P_sf"/>
</dbReference>
<dbReference type="InterPro" id="IPR003660">
    <property type="entry name" value="HAMP_dom"/>
</dbReference>
<evidence type="ECO:0000256" key="13">
    <source>
        <dbReference type="ARBA" id="ARBA00023012"/>
    </source>
</evidence>
<dbReference type="Gene3D" id="1.10.287.130">
    <property type="match status" value="1"/>
</dbReference>
<dbReference type="Proteomes" id="UP000595309">
    <property type="component" value="Chromosome"/>
</dbReference>
<dbReference type="CDD" id="cd16922">
    <property type="entry name" value="HATPase_EvgS-ArcB-TorS-like"/>
    <property type="match status" value="1"/>
</dbReference>
<comment type="subcellular location">
    <subcellularLocation>
        <location evidence="2">Cell inner membrane</location>
        <topology evidence="2">Multi-pass membrane protein</topology>
    </subcellularLocation>
</comment>
<accession>A0A7T9XVL9</accession>
<keyword evidence="11" id="KW-0067">ATP-binding</keyword>
<feature type="region of interest" description="Disordered" evidence="18">
    <location>
        <begin position="794"/>
        <end position="839"/>
    </location>
</feature>
<dbReference type="GO" id="GO:0005524">
    <property type="term" value="F:ATP binding"/>
    <property type="evidence" value="ECO:0007669"/>
    <property type="project" value="UniProtKB-KW"/>
</dbReference>
<dbReference type="InterPro" id="IPR008207">
    <property type="entry name" value="Sig_transdc_His_kin_Hpt_dom"/>
</dbReference>
<evidence type="ECO:0000256" key="1">
    <source>
        <dbReference type="ARBA" id="ARBA00000085"/>
    </source>
</evidence>
<dbReference type="Pfam" id="PF00672">
    <property type="entry name" value="HAMP"/>
    <property type="match status" value="1"/>
</dbReference>
<reference evidence="24 25" key="1">
    <citation type="submission" date="2021-01" db="EMBL/GenBank/DDBJ databases">
        <title>FDA dAtabase for Regulatory Grade micrObial Sequences (FDA-ARGOS): Supporting development and validation of Infectious Disease Dx tests.</title>
        <authorList>
            <person name="Blissenbach B."/>
            <person name="Krut O."/>
            <person name="Tallon L."/>
            <person name="Sadzewicz L."/>
            <person name="Zhao X."/>
            <person name="Boylan J."/>
            <person name="Ott S."/>
            <person name="Bowen H."/>
            <person name="Vavikolanu K."/>
            <person name="Mehta A."/>
            <person name="Aluvathingal J."/>
            <person name="Nadendla S."/>
            <person name="Yan Y."/>
            <person name="Sichtig H."/>
        </authorList>
    </citation>
    <scope>NUCLEOTIDE SEQUENCE [LARGE SCALE GENOMIC DNA]</scope>
    <source>
        <strain evidence="24 25">FDAARGOS_1082</strain>
    </source>
</reference>
<dbReference type="Pfam" id="PF01627">
    <property type="entry name" value="Hpt"/>
    <property type="match status" value="1"/>
</dbReference>
<dbReference type="CDD" id="cd17546">
    <property type="entry name" value="REC_hyHK_CKI1_RcsC-like"/>
    <property type="match status" value="1"/>
</dbReference>
<evidence type="ECO:0000256" key="3">
    <source>
        <dbReference type="ARBA" id="ARBA00012438"/>
    </source>
</evidence>
<evidence type="ECO:0000256" key="6">
    <source>
        <dbReference type="ARBA" id="ARBA00022553"/>
    </source>
</evidence>
<evidence type="ECO:0000256" key="2">
    <source>
        <dbReference type="ARBA" id="ARBA00004429"/>
    </source>
</evidence>
<keyword evidence="17" id="KW-0175">Coiled coil</keyword>
<feature type="transmembrane region" description="Helical" evidence="19">
    <location>
        <begin position="176"/>
        <end position="198"/>
    </location>
</feature>
<dbReference type="AlphaFoldDB" id="A0A7T9XVL9"/>
<evidence type="ECO:0000259" key="22">
    <source>
        <dbReference type="PROSITE" id="PS50885"/>
    </source>
</evidence>
<evidence type="ECO:0000256" key="4">
    <source>
        <dbReference type="ARBA" id="ARBA00022475"/>
    </source>
</evidence>
<dbReference type="SMART" id="SM00448">
    <property type="entry name" value="REC"/>
    <property type="match status" value="1"/>
</dbReference>
<evidence type="ECO:0000313" key="24">
    <source>
        <dbReference type="EMBL" id="QQU47966.1"/>
    </source>
</evidence>
<keyword evidence="9" id="KW-0547">Nucleotide-binding</keyword>
<dbReference type="SUPFAM" id="SSF52172">
    <property type="entry name" value="CheY-like"/>
    <property type="match status" value="2"/>
</dbReference>
<dbReference type="SMART" id="SM00304">
    <property type="entry name" value="HAMP"/>
    <property type="match status" value="1"/>
</dbReference>
<evidence type="ECO:0000256" key="7">
    <source>
        <dbReference type="ARBA" id="ARBA00022679"/>
    </source>
</evidence>
<keyword evidence="6 16" id="KW-0597">Phosphoprotein</keyword>
<evidence type="ECO:0000259" key="21">
    <source>
        <dbReference type="PROSITE" id="PS50110"/>
    </source>
</evidence>
<feature type="modified residue" description="4-aspartylphosphate" evidence="16">
    <location>
        <position position="718"/>
    </location>
</feature>
<dbReference type="GO" id="GO:0005886">
    <property type="term" value="C:plasma membrane"/>
    <property type="evidence" value="ECO:0007669"/>
    <property type="project" value="UniProtKB-SubCell"/>
</dbReference>
<feature type="coiled-coil region" evidence="17">
    <location>
        <begin position="250"/>
        <end position="288"/>
    </location>
</feature>
<evidence type="ECO:0000313" key="25">
    <source>
        <dbReference type="Proteomes" id="UP000595309"/>
    </source>
</evidence>
<evidence type="ECO:0000256" key="19">
    <source>
        <dbReference type="SAM" id="Phobius"/>
    </source>
</evidence>
<dbReference type="InterPro" id="IPR005467">
    <property type="entry name" value="His_kinase_dom"/>
</dbReference>
<dbReference type="SUPFAM" id="SSF55874">
    <property type="entry name" value="ATPase domain of HSP90 chaperone/DNA topoisomerase II/histidine kinase"/>
    <property type="match status" value="1"/>
</dbReference>
<feature type="domain" description="Histidine kinase" evidence="20">
    <location>
        <begin position="298"/>
        <end position="519"/>
    </location>
</feature>
<dbReference type="PROSITE" id="PS50885">
    <property type="entry name" value="HAMP"/>
    <property type="match status" value="1"/>
</dbReference>
<keyword evidence="13" id="KW-0902">Two-component regulatory system</keyword>
<dbReference type="InterPro" id="IPR001789">
    <property type="entry name" value="Sig_transdc_resp-reg_receiver"/>
</dbReference>
<dbReference type="GO" id="GO:0000155">
    <property type="term" value="F:phosphorelay sensor kinase activity"/>
    <property type="evidence" value="ECO:0007669"/>
    <property type="project" value="InterPro"/>
</dbReference>
<dbReference type="SUPFAM" id="SSF158472">
    <property type="entry name" value="HAMP domain-like"/>
    <property type="match status" value="1"/>
</dbReference>
<evidence type="ECO:0000256" key="9">
    <source>
        <dbReference type="ARBA" id="ARBA00022741"/>
    </source>
</evidence>